<dbReference type="InterPro" id="IPR036928">
    <property type="entry name" value="AS_sf"/>
</dbReference>
<accession>A0A382JKN3</accession>
<evidence type="ECO:0000313" key="3">
    <source>
        <dbReference type="EMBL" id="SVC11657.1"/>
    </source>
</evidence>
<dbReference type="InterPro" id="IPR000120">
    <property type="entry name" value="Amidase"/>
</dbReference>
<name>A0A382JKN3_9ZZZZ</name>
<feature type="domain" description="Amidase" evidence="2">
    <location>
        <begin position="32"/>
        <end position="365"/>
    </location>
</feature>
<reference evidence="3" key="1">
    <citation type="submission" date="2018-05" db="EMBL/GenBank/DDBJ databases">
        <authorList>
            <person name="Lanie J.A."/>
            <person name="Ng W.-L."/>
            <person name="Kazmierczak K.M."/>
            <person name="Andrzejewski T.M."/>
            <person name="Davidsen T.M."/>
            <person name="Wayne K.J."/>
            <person name="Tettelin H."/>
            <person name="Glass J.I."/>
            <person name="Rusch D."/>
            <person name="Podicherti R."/>
            <person name="Tsui H.-C.T."/>
            <person name="Winkler M.E."/>
        </authorList>
    </citation>
    <scope>NUCLEOTIDE SEQUENCE</scope>
</reference>
<evidence type="ECO:0000256" key="1">
    <source>
        <dbReference type="SAM" id="MobiDB-lite"/>
    </source>
</evidence>
<gene>
    <name evidence="3" type="ORF">METZ01_LOCUS264511</name>
</gene>
<dbReference type="AlphaFoldDB" id="A0A382JKN3"/>
<organism evidence="3">
    <name type="scientific">marine metagenome</name>
    <dbReference type="NCBI Taxonomy" id="408172"/>
    <lineage>
        <taxon>unclassified sequences</taxon>
        <taxon>metagenomes</taxon>
        <taxon>ecological metagenomes</taxon>
    </lineage>
</organism>
<sequence>MTDLEEPYALTATEALRRVEAGSLSAMEWVVSCQERIRQREPEIQAWANLNRRVVDETEARSRQRQKPSIPVGVKDIIDVCGLPTMMGTDFHDPAPVTREGGSVAIMREAGCAFMGKTVTTELGHRHPGATRNPRDTRHTPGGSSSGSAAAVADLMVPLCLGTQTSASVIRPAAYCGVIGYKPTYNDFDKSGILANAPSMDTLGILARSVDDVGLLRQILLEGPAEEIRKADHSGLVFGLLSGPPWETADPETRNLIERFMGELAANGARLVDVRLDRKIPRLLELHRLISGYEFRRSIAFERVHHLDRLSSVLREGRLADGHQVDNREYQGAIQEVTALRGQLAQTFEEVDILVSPSAAGPAPATLETTG</sequence>
<dbReference type="PANTHER" id="PTHR11895">
    <property type="entry name" value="TRANSAMIDASE"/>
    <property type="match status" value="1"/>
</dbReference>
<dbReference type="GO" id="GO:0003824">
    <property type="term" value="F:catalytic activity"/>
    <property type="evidence" value="ECO:0007669"/>
    <property type="project" value="InterPro"/>
</dbReference>
<dbReference type="SUPFAM" id="SSF75304">
    <property type="entry name" value="Amidase signature (AS) enzymes"/>
    <property type="match status" value="1"/>
</dbReference>
<proteinExistence type="predicted"/>
<dbReference type="Pfam" id="PF01425">
    <property type="entry name" value="Amidase"/>
    <property type="match status" value="1"/>
</dbReference>
<dbReference type="PANTHER" id="PTHR11895:SF7">
    <property type="entry name" value="GLUTAMYL-TRNA(GLN) AMIDOTRANSFERASE SUBUNIT A, MITOCHONDRIAL"/>
    <property type="match status" value="1"/>
</dbReference>
<feature type="non-terminal residue" evidence="3">
    <location>
        <position position="371"/>
    </location>
</feature>
<feature type="region of interest" description="Disordered" evidence="1">
    <location>
        <begin position="122"/>
        <end position="148"/>
    </location>
</feature>
<evidence type="ECO:0000259" key="2">
    <source>
        <dbReference type="Pfam" id="PF01425"/>
    </source>
</evidence>
<protein>
    <recommendedName>
        <fullName evidence="2">Amidase domain-containing protein</fullName>
    </recommendedName>
</protein>
<dbReference type="InterPro" id="IPR023631">
    <property type="entry name" value="Amidase_dom"/>
</dbReference>
<dbReference type="Gene3D" id="3.90.1300.10">
    <property type="entry name" value="Amidase signature (AS) domain"/>
    <property type="match status" value="1"/>
</dbReference>
<dbReference type="EMBL" id="UINC01074453">
    <property type="protein sequence ID" value="SVC11657.1"/>
    <property type="molecule type" value="Genomic_DNA"/>
</dbReference>